<evidence type="ECO:0000256" key="7">
    <source>
        <dbReference type="RuleBase" id="RU366058"/>
    </source>
</evidence>
<name>A0A2T7WDK6_MICTE</name>
<proteinExistence type="inferred from homology"/>
<reference evidence="9 10" key="1">
    <citation type="submission" date="2018-04" db="EMBL/GenBank/DDBJ databases">
        <authorList>
            <person name="Go L.Y."/>
            <person name="Mitchell J.A."/>
        </authorList>
    </citation>
    <scope>NUCLEOTIDE SEQUENCE [LARGE SCALE GENOMIC DNA]</scope>
    <source>
        <strain evidence="9 10">TPD7010</strain>
    </source>
</reference>
<feature type="transmembrane region" description="Helical" evidence="7">
    <location>
        <begin position="205"/>
        <end position="226"/>
    </location>
</feature>
<evidence type="ECO:0000256" key="3">
    <source>
        <dbReference type="ARBA" id="ARBA00022475"/>
    </source>
</evidence>
<evidence type="ECO:0000313" key="9">
    <source>
        <dbReference type="EMBL" id="PVE69936.1"/>
    </source>
</evidence>
<feature type="transmembrane region" description="Helical" evidence="7">
    <location>
        <begin position="176"/>
        <end position="199"/>
    </location>
</feature>
<evidence type="ECO:0000256" key="4">
    <source>
        <dbReference type="ARBA" id="ARBA00022692"/>
    </source>
</evidence>
<evidence type="ECO:0000256" key="2">
    <source>
        <dbReference type="ARBA" id="ARBA00008640"/>
    </source>
</evidence>
<keyword evidence="3 7" id="KW-1003">Cell membrane</keyword>
<accession>A0A2T7WDK6</accession>
<sequence>MGGGGESMEPNRTDAPARGAMRRPLLRLVLLGVFVAVVATVGFVFVPHDVEQIRSWSSQVGWPGVILFTLLYAALTLSPAPKNVLGIAAGLVWGFPVAFAMVYVGALLGAAASFLIGRALGREAVERFTGARVARLDAAIGRRGLLAVLSARLIPVIPFTLINYGAGLTSVRRRDYAIGTAVGILPGSAAYVALGAFGWELGPAFWVALAAVGVLLGAGLIAAAVVRRRRAAEAPDA</sequence>
<dbReference type="EMBL" id="QDFT01000024">
    <property type="protein sequence ID" value="PVE69936.1"/>
    <property type="molecule type" value="Genomic_DNA"/>
</dbReference>
<evidence type="ECO:0000256" key="1">
    <source>
        <dbReference type="ARBA" id="ARBA00004651"/>
    </source>
</evidence>
<feature type="transmembrane region" description="Helical" evidence="7">
    <location>
        <begin position="60"/>
        <end position="78"/>
    </location>
</feature>
<evidence type="ECO:0000259" key="8">
    <source>
        <dbReference type="Pfam" id="PF09335"/>
    </source>
</evidence>
<keyword evidence="6 7" id="KW-0472">Membrane</keyword>
<evidence type="ECO:0000256" key="5">
    <source>
        <dbReference type="ARBA" id="ARBA00022989"/>
    </source>
</evidence>
<dbReference type="PANTHER" id="PTHR12677">
    <property type="entry name" value="GOLGI APPARATUS MEMBRANE PROTEIN TVP38-RELATED"/>
    <property type="match status" value="1"/>
</dbReference>
<dbReference type="GO" id="GO:0005886">
    <property type="term" value="C:plasma membrane"/>
    <property type="evidence" value="ECO:0007669"/>
    <property type="project" value="UniProtKB-SubCell"/>
</dbReference>
<evidence type="ECO:0000256" key="6">
    <source>
        <dbReference type="ARBA" id="ARBA00023136"/>
    </source>
</evidence>
<dbReference type="InterPro" id="IPR015414">
    <property type="entry name" value="TMEM64"/>
</dbReference>
<organism evidence="9 10">
    <name type="scientific">Microbacterium testaceum</name>
    <name type="common">Aureobacterium testaceum</name>
    <name type="synonym">Brevibacterium testaceum</name>
    <dbReference type="NCBI Taxonomy" id="2033"/>
    <lineage>
        <taxon>Bacteria</taxon>
        <taxon>Bacillati</taxon>
        <taxon>Actinomycetota</taxon>
        <taxon>Actinomycetes</taxon>
        <taxon>Micrococcales</taxon>
        <taxon>Microbacteriaceae</taxon>
        <taxon>Microbacterium</taxon>
    </lineage>
</organism>
<keyword evidence="4 7" id="KW-0812">Transmembrane</keyword>
<dbReference type="Pfam" id="PF09335">
    <property type="entry name" value="VTT_dom"/>
    <property type="match status" value="1"/>
</dbReference>
<protein>
    <recommendedName>
        <fullName evidence="7">TVP38/TMEM64 family membrane protein</fullName>
    </recommendedName>
</protein>
<dbReference type="InterPro" id="IPR032816">
    <property type="entry name" value="VTT_dom"/>
</dbReference>
<gene>
    <name evidence="9" type="ORF">DC432_10465</name>
</gene>
<dbReference type="Proteomes" id="UP000244649">
    <property type="component" value="Unassembled WGS sequence"/>
</dbReference>
<dbReference type="AlphaFoldDB" id="A0A2T7WDK6"/>
<keyword evidence="5 7" id="KW-1133">Transmembrane helix</keyword>
<comment type="subcellular location">
    <subcellularLocation>
        <location evidence="1 7">Cell membrane</location>
        <topology evidence="1 7">Multi-pass membrane protein</topology>
    </subcellularLocation>
</comment>
<evidence type="ECO:0000313" key="10">
    <source>
        <dbReference type="Proteomes" id="UP000244649"/>
    </source>
</evidence>
<feature type="transmembrane region" description="Helical" evidence="7">
    <location>
        <begin position="90"/>
        <end position="116"/>
    </location>
</feature>
<comment type="caution">
    <text evidence="9">The sequence shown here is derived from an EMBL/GenBank/DDBJ whole genome shotgun (WGS) entry which is preliminary data.</text>
</comment>
<feature type="transmembrane region" description="Helical" evidence="7">
    <location>
        <begin position="28"/>
        <end position="48"/>
    </location>
</feature>
<dbReference type="PANTHER" id="PTHR12677:SF59">
    <property type="entry name" value="GOLGI APPARATUS MEMBRANE PROTEIN TVP38-RELATED"/>
    <property type="match status" value="1"/>
</dbReference>
<comment type="similarity">
    <text evidence="2 7">Belongs to the TVP38/TMEM64 family.</text>
</comment>
<feature type="domain" description="VTT" evidence="8">
    <location>
        <begin position="81"/>
        <end position="196"/>
    </location>
</feature>